<evidence type="ECO:0000256" key="3">
    <source>
        <dbReference type="SAM" id="SignalP"/>
    </source>
</evidence>
<dbReference type="SUPFAM" id="SSF52279">
    <property type="entry name" value="Beta-D-glucan exohydrolase, C-terminal domain"/>
    <property type="match status" value="1"/>
</dbReference>
<comment type="similarity">
    <text evidence="1">Belongs to the glycosyl hydrolase 3 family.</text>
</comment>
<organism evidence="5 6">
    <name type="scientific">Bythopirellula polymerisocia</name>
    <dbReference type="NCBI Taxonomy" id="2528003"/>
    <lineage>
        <taxon>Bacteria</taxon>
        <taxon>Pseudomonadati</taxon>
        <taxon>Planctomycetota</taxon>
        <taxon>Planctomycetia</taxon>
        <taxon>Pirellulales</taxon>
        <taxon>Lacipirellulaceae</taxon>
        <taxon>Bythopirellula</taxon>
    </lineage>
</organism>
<evidence type="ECO:0000313" key="5">
    <source>
        <dbReference type="EMBL" id="TWU20753.1"/>
    </source>
</evidence>
<dbReference type="SUPFAM" id="SSF51445">
    <property type="entry name" value="(Trans)glycosidases"/>
    <property type="match status" value="1"/>
</dbReference>
<reference evidence="5 6" key="1">
    <citation type="submission" date="2019-02" db="EMBL/GenBank/DDBJ databases">
        <title>Deep-cultivation of Planctomycetes and their phenomic and genomic characterization uncovers novel biology.</title>
        <authorList>
            <person name="Wiegand S."/>
            <person name="Jogler M."/>
            <person name="Boedeker C."/>
            <person name="Pinto D."/>
            <person name="Vollmers J."/>
            <person name="Rivas-Marin E."/>
            <person name="Kohn T."/>
            <person name="Peeters S.H."/>
            <person name="Heuer A."/>
            <person name="Rast P."/>
            <person name="Oberbeckmann S."/>
            <person name="Bunk B."/>
            <person name="Jeske O."/>
            <person name="Meyerdierks A."/>
            <person name="Storesund J.E."/>
            <person name="Kallscheuer N."/>
            <person name="Luecker S."/>
            <person name="Lage O.M."/>
            <person name="Pohl T."/>
            <person name="Merkel B.J."/>
            <person name="Hornburger P."/>
            <person name="Mueller R.-W."/>
            <person name="Bruemmer F."/>
            <person name="Labrenz M."/>
            <person name="Spormann A.M."/>
            <person name="Op Den Camp H."/>
            <person name="Overmann J."/>
            <person name="Amann R."/>
            <person name="Jetten M.S.M."/>
            <person name="Mascher T."/>
            <person name="Medema M.H."/>
            <person name="Devos D.P."/>
            <person name="Kaster A.-K."/>
            <person name="Ovreas L."/>
            <person name="Rohde M."/>
            <person name="Galperin M.Y."/>
            <person name="Jogler C."/>
        </authorList>
    </citation>
    <scope>NUCLEOTIDE SEQUENCE [LARGE SCALE GENOMIC DNA]</scope>
    <source>
        <strain evidence="5 6">Pla144</strain>
    </source>
</reference>
<evidence type="ECO:0000259" key="4">
    <source>
        <dbReference type="SMART" id="SM01217"/>
    </source>
</evidence>
<dbReference type="Gene3D" id="3.40.50.1700">
    <property type="entry name" value="Glycoside hydrolase family 3 C-terminal domain"/>
    <property type="match status" value="1"/>
</dbReference>
<feature type="signal peptide" evidence="3">
    <location>
        <begin position="1"/>
        <end position="22"/>
    </location>
</feature>
<dbReference type="FunFam" id="2.60.40.10:FF:000495">
    <property type="entry name" value="Periplasmic beta-glucosidase"/>
    <property type="match status" value="1"/>
</dbReference>
<keyword evidence="6" id="KW-1185">Reference proteome</keyword>
<feature type="domain" description="Fibronectin type III-like" evidence="4">
    <location>
        <begin position="738"/>
        <end position="808"/>
    </location>
</feature>
<dbReference type="GO" id="GO:0008422">
    <property type="term" value="F:beta-glucosidase activity"/>
    <property type="evidence" value="ECO:0007669"/>
    <property type="project" value="UniProtKB-EC"/>
</dbReference>
<evidence type="ECO:0000256" key="2">
    <source>
        <dbReference type="ARBA" id="ARBA00022801"/>
    </source>
</evidence>
<name>A0A5C6C7X3_9BACT</name>
<dbReference type="EC" id="3.2.1.21" evidence="5"/>
<proteinExistence type="inferred from homology"/>
<dbReference type="InterPro" id="IPR036962">
    <property type="entry name" value="Glyco_hydro_3_N_sf"/>
</dbReference>
<dbReference type="InterPro" id="IPR026891">
    <property type="entry name" value="Fn3-like"/>
</dbReference>
<protein>
    <submittedName>
        <fullName evidence="5">Periplasmic beta-glucosidase</fullName>
        <ecNumber evidence="5">3.2.1.21</ecNumber>
    </submittedName>
</protein>
<dbReference type="InterPro" id="IPR013783">
    <property type="entry name" value="Ig-like_fold"/>
</dbReference>
<dbReference type="GO" id="GO:0009251">
    <property type="term" value="P:glucan catabolic process"/>
    <property type="evidence" value="ECO:0007669"/>
    <property type="project" value="TreeGrafter"/>
</dbReference>
<feature type="chain" id="PRO_5023146041" evidence="3">
    <location>
        <begin position="23"/>
        <end position="822"/>
    </location>
</feature>
<dbReference type="Pfam" id="PF00933">
    <property type="entry name" value="Glyco_hydro_3"/>
    <property type="match status" value="1"/>
</dbReference>
<sequence length="822" mass="91731" precursor="true">MLRTILNSCCVLYFVVIGTVSAEDAGILFDADGQPLASVSHQPQAGTIYHEGWIDLNKNGIKDPYENTQLDVEKRIDDLLPRMNIDEKTCQLATLYGYGRVLSDQLPQPSWKNEIWKDGIGNIDEHLNCFDGWGKPPHDHQWRWPASRHAWAMNNTQQWFIEETRLGIPVDFTNEGIRGIETYKATNFPTQLGIGHTWNRALVRLIGEITGQEARLLGYTNVYAPILDVGRDQRWGRMEEVYGESPYLVAELGIQMTRGLQSQGVASTAKHFCIYSENKGGREGLARCDPRVPWREAELLHLYPFARVIREAKIMGVMSSYNDYDGVPISGSSEYLTDKLRKEYGFGGYVVSDSDAVKYLFSKHHVAADYKEAVGQFILTGGNVRTTFNHPDNFILPLRELVDEGQVPSEVIDSRVRDVLRVKYQLGLFDHPYMEDYERADEIVYCAAHRKVALQASRESLVLLKNEKHQLPLDRKKIKVIAVCGPNADDPIYALTHYGPVGVPVVTVLDGIREKVGDSGKVLYAKGCDIIDENWPDSEILPTPLTDTETSLIKEAVSNAKQADVAVVVVGGNWLTCGENKSRTSLDLPGRQRELIQAVHATGTPVVAVLISGRPLSINWTDRHVPAILAAWYPGSEGGTAISEVLFGDYNPGGKLTVTFPKTVGQIPMNFPAKPNSQIDAWKQRARVNGVLYPFGHGMSYTTFAYSDLTITPQKTIPSNPVTITCEITNTGKQAGDEVVQLYTRDLVSTVTTYEKNLRGFERVHLGPGESKVVEFTIDPQRDLCLLNRKMQRVVETGEFKIMIGASSEDIRLAGTLRMSKE</sequence>
<evidence type="ECO:0000256" key="1">
    <source>
        <dbReference type="ARBA" id="ARBA00005336"/>
    </source>
</evidence>
<comment type="caution">
    <text evidence="5">The sequence shown here is derived from an EMBL/GenBank/DDBJ whole genome shotgun (WGS) entry which is preliminary data.</text>
</comment>
<keyword evidence="5" id="KW-0326">Glycosidase</keyword>
<dbReference type="Pfam" id="PF01915">
    <property type="entry name" value="Glyco_hydro_3_C"/>
    <property type="match status" value="1"/>
</dbReference>
<evidence type="ECO:0000313" key="6">
    <source>
        <dbReference type="Proteomes" id="UP000318437"/>
    </source>
</evidence>
<dbReference type="Gene3D" id="2.60.40.10">
    <property type="entry name" value="Immunoglobulins"/>
    <property type="match status" value="1"/>
</dbReference>
<dbReference type="Proteomes" id="UP000318437">
    <property type="component" value="Unassembled WGS sequence"/>
</dbReference>
<dbReference type="Pfam" id="PF14310">
    <property type="entry name" value="Fn3-like"/>
    <property type="match status" value="1"/>
</dbReference>
<dbReference type="RefSeq" id="WP_146453127.1">
    <property type="nucleotide sequence ID" value="NZ_SJPS01000014.1"/>
</dbReference>
<dbReference type="InterPro" id="IPR001764">
    <property type="entry name" value="Glyco_hydro_3_N"/>
</dbReference>
<dbReference type="PRINTS" id="PR00133">
    <property type="entry name" value="GLHYDRLASE3"/>
</dbReference>
<keyword evidence="3" id="KW-0732">Signal</keyword>
<dbReference type="PANTHER" id="PTHR30620:SF123">
    <property type="entry name" value="BETA-XYLOSIDASE"/>
    <property type="match status" value="1"/>
</dbReference>
<dbReference type="AlphaFoldDB" id="A0A5C6C7X3"/>
<keyword evidence="2 5" id="KW-0378">Hydrolase</keyword>
<dbReference type="EMBL" id="SJPS01000014">
    <property type="protein sequence ID" value="TWU20753.1"/>
    <property type="molecule type" value="Genomic_DNA"/>
</dbReference>
<dbReference type="Gene3D" id="3.20.20.300">
    <property type="entry name" value="Glycoside hydrolase, family 3, N-terminal domain"/>
    <property type="match status" value="1"/>
</dbReference>
<dbReference type="OrthoDB" id="9805821at2"/>
<dbReference type="InterPro" id="IPR036881">
    <property type="entry name" value="Glyco_hydro_3_C_sf"/>
</dbReference>
<dbReference type="InterPro" id="IPR002772">
    <property type="entry name" value="Glyco_hydro_3_C"/>
</dbReference>
<dbReference type="InterPro" id="IPR017853">
    <property type="entry name" value="GH"/>
</dbReference>
<accession>A0A5C6C7X3</accession>
<gene>
    <name evidence="5" type="primary">bglX_4</name>
    <name evidence="5" type="ORF">Pla144_49200</name>
</gene>
<dbReference type="SMART" id="SM01217">
    <property type="entry name" value="Fn3_like"/>
    <property type="match status" value="1"/>
</dbReference>
<dbReference type="InterPro" id="IPR051915">
    <property type="entry name" value="Cellulose_Degrad_GH3"/>
</dbReference>
<dbReference type="PANTHER" id="PTHR30620">
    <property type="entry name" value="PERIPLASMIC BETA-GLUCOSIDASE-RELATED"/>
    <property type="match status" value="1"/>
</dbReference>